<dbReference type="Pfam" id="PF05188">
    <property type="entry name" value="MutS_II"/>
    <property type="match status" value="1"/>
</dbReference>
<dbReference type="InterPro" id="IPR007860">
    <property type="entry name" value="DNA_mmatch_repair_MutS_con_dom"/>
</dbReference>
<comment type="caution">
    <text evidence="8">The sequence shown here is derived from an EMBL/GenBank/DDBJ whole genome shotgun (WGS) entry which is preliminary data.</text>
</comment>
<feature type="region of interest" description="Disordered" evidence="6">
    <location>
        <begin position="20"/>
        <end position="51"/>
    </location>
</feature>
<dbReference type="Proteomes" id="UP001168821">
    <property type="component" value="Unassembled WGS sequence"/>
</dbReference>
<dbReference type="InterPro" id="IPR036187">
    <property type="entry name" value="DNA_mismatch_repair_MutS_sf"/>
</dbReference>
<dbReference type="SUPFAM" id="SSF52540">
    <property type="entry name" value="P-loop containing nucleoside triphosphate hydrolases"/>
    <property type="match status" value="1"/>
</dbReference>
<sequence>MNLNQSLIGKKKGRHGFGFTVGAGKQVMGPPTRPPLKTKTGLKSTSSVSSTTNWGRSCHSVVNSSTLRSGSTTVSSETESRVILALTEGRGDARCEVGLASIDLSLPTLILCQISDYQSYINTLTKINILNPTDIIVPTTFLESNNRLVNTIRKKFTNIKILGIPRKSFNKSTGMDRILQFCLPSVNTICVGLQHKYYALAAASALTFYLQSNLNIYYAKESLNVLYQESEGYAIIDVSTADRLELVSSTKPTQASRYSTLFGVLNHCVTKVGSRLLRSTILQPPSSPPIIETTTRCVTELIKHPEKLLSIQVILQKVSNIDQLLTLTSMTLGTTDNCSVRQLNYLLLLNSLVELIEPLKDIVAGLQQPFFKELTQTLASDNFGVITGKVRKMIHPAAFSAKGENGVTQRCFAIKSNINGLLDLVRKTYSERLNDLSEYVRHLGNKYNLSLALGNNNTKGYHIVLKLNNQQKRTFKKSDLPPEFVQVYRLAGSCTMKTVELINYSTRLDDIMLEILKISNSMIYDLIVDLKQYMGFFYKLCEDVARLDMLQSLSEASRRHSYTRPKFGVFTEVTNSRHPMLELLLGDQRVANPISISQDFNVQIITGPNGSGKSVYIRQMMLLQVMAQVGCYVPADSAIFRPMNRMFARIYLEDDMEYGASSFILEMKEVKYMMTLVSENTLFIIDELCRSTAADEGAALAMAICEKFRATKAFFYVTTHYTSLANLTNMYLNVKTWHMETAATGDTPQELSLNYKFRLIPGVTNLKQYGVYIVKKIWPLGLLDEVYRVLGTFQKRSVQTEYVGVNEAIRLKYKLESDLRKLKSVGKLTVATINKMLNDYQNELHKMNIFVDLSLQPQDHGDDERDASSSTYENVSKFLQEDSDNINKLIPEVNLACSEREIFFDESDDDVSNFEPEQPQVANLSICGTNVENLTPAELQEIESASKSLLEDDDDEDDFDFSQASSYHSATMNLTPANKIDPNEQQHIFPVVKVVEGPTWSPTSSQGSQYINPERDQDSSQSITYSPLLPTSTSSSLHFVAKNGDTKITKISDNVVTSDTNLDFSTVENLKSLSSEKQTSSLKESEKDRIVIKRPKKFIPPRKLTRKEIQEEFDEQDRQLYKSDLSESDLSKYLEQRLNRPSVKQVQNSKHLAFVRRTDDGVEVIPAKPEPLKKTPFRRNLSTNSNIDMSIFSDKNAKRFNEFLNSEERDVKRFKFNLDSESQSGRDFHFQPETISDYVAGLDNLFRAQNEDNFHSLSTITPVGYYAENRDDMNDIVNKYLSSGSSSHDVSIFETCSLNENDLVL</sequence>
<dbReference type="GO" id="GO:0006298">
    <property type="term" value="P:mismatch repair"/>
    <property type="evidence" value="ECO:0007669"/>
    <property type="project" value="InterPro"/>
</dbReference>
<dbReference type="GO" id="GO:0007131">
    <property type="term" value="P:reciprocal meiotic recombination"/>
    <property type="evidence" value="ECO:0007669"/>
    <property type="project" value="TreeGrafter"/>
</dbReference>
<proteinExistence type="inferred from homology"/>
<protein>
    <recommendedName>
        <fullName evidence="7">DNA mismatch repair proteins mutS family domain-containing protein</fullName>
    </recommendedName>
</protein>
<dbReference type="Pfam" id="PF00488">
    <property type="entry name" value="MutS_V"/>
    <property type="match status" value="1"/>
</dbReference>
<keyword evidence="2" id="KW-0547">Nucleotide-binding</keyword>
<keyword evidence="4" id="KW-0238">DNA-binding</keyword>
<reference evidence="8" key="1">
    <citation type="journal article" date="2023" name="G3 (Bethesda)">
        <title>Whole genome assemblies of Zophobas morio and Tenebrio molitor.</title>
        <authorList>
            <person name="Kaur S."/>
            <person name="Stinson S.A."/>
            <person name="diCenzo G.C."/>
        </authorList>
    </citation>
    <scope>NUCLEOTIDE SEQUENCE</scope>
    <source>
        <strain evidence="8">QUZm001</strain>
    </source>
</reference>
<dbReference type="EMBL" id="JALNTZ010000004">
    <property type="protein sequence ID" value="KAJ3657259.1"/>
    <property type="molecule type" value="Genomic_DNA"/>
</dbReference>
<name>A0AA38ILK6_9CUCU</name>
<dbReference type="Pfam" id="PF05192">
    <property type="entry name" value="MutS_III"/>
    <property type="match status" value="1"/>
</dbReference>
<feature type="domain" description="DNA mismatch repair proteins mutS family" evidence="7">
    <location>
        <begin position="681"/>
        <end position="697"/>
    </location>
</feature>
<dbReference type="GO" id="GO:0030983">
    <property type="term" value="F:mismatched DNA binding"/>
    <property type="evidence" value="ECO:0007669"/>
    <property type="project" value="InterPro"/>
</dbReference>
<evidence type="ECO:0000256" key="3">
    <source>
        <dbReference type="ARBA" id="ARBA00022840"/>
    </source>
</evidence>
<dbReference type="Gene3D" id="1.10.1420.10">
    <property type="match status" value="2"/>
</dbReference>
<dbReference type="Gene3D" id="3.40.50.300">
    <property type="entry name" value="P-loop containing nucleotide triphosphate hydrolases"/>
    <property type="match status" value="1"/>
</dbReference>
<dbReference type="Gene3D" id="3.30.420.110">
    <property type="entry name" value="MutS, connector domain"/>
    <property type="match status" value="1"/>
</dbReference>
<dbReference type="GO" id="GO:0005524">
    <property type="term" value="F:ATP binding"/>
    <property type="evidence" value="ECO:0007669"/>
    <property type="project" value="UniProtKB-KW"/>
</dbReference>
<evidence type="ECO:0000256" key="6">
    <source>
        <dbReference type="SAM" id="MobiDB-lite"/>
    </source>
</evidence>
<gene>
    <name evidence="8" type="ORF">Zmor_016271</name>
</gene>
<feature type="compositionally biased region" description="Polar residues" evidence="6">
    <location>
        <begin position="1000"/>
        <end position="1011"/>
    </location>
</feature>
<dbReference type="PANTHER" id="PTHR11361:SF21">
    <property type="entry name" value="MUTS PROTEIN HOMOLOG 4"/>
    <property type="match status" value="1"/>
</dbReference>
<accession>A0AA38ILK6</accession>
<dbReference type="InterPro" id="IPR000432">
    <property type="entry name" value="DNA_mismatch_repair_MutS_C"/>
</dbReference>
<dbReference type="SUPFAM" id="SSF53150">
    <property type="entry name" value="DNA repair protein MutS, domain II"/>
    <property type="match status" value="1"/>
</dbReference>
<dbReference type="InterPro" id="IPR027417">
    <property type="entry name" value="P-loop_NTPase"/>
</dbReference>
<dbReference type="FunFam" id="3.30.420.110:FF:000003">
    <property type="entry name" value="mutS protein homolog 4"/>
    <property type="match status" value="1"/>
</dbReference>
<keyword evidence="9" id="KW-1185">Reference proteome</keyword>
<dbReference type="PROSITE" id="PS00486">
    <property type="entry name" value="DNA_MISMATCH_REPAIR_2"/>
    <property type="match status" value="1"/>
</dbReference>
<dbReference type="InterPro" id="IPR007696">
    <property type="entry name" value="DNA_mismatch_repair_MutS_core"/>
</dbReference>
<dbReference type="InterPro" id="IPR036678">
    <property type="entry name" value="MutS_con_dom_sf"/>
</dbReference>
<keyword evidence="3" id="KW-0067">ATP-binding</keyword>
<dbReference type="PANTHER" id="PTHR11361">
    <property type="entry name" value="DNA MISMATCH REPAIR PROTEIN MUTS FAMILY MEMBER"/>
    <property type="match status" value="1"/>
</dbReference>
<dbReference type="GO" id="GO:0140664">
    <property type="term" value="F:ATP-dependent DNA damage sensor activity"/>
    <property type="evidence" value="ECO:0007669"/>
    <property type="project" value="InterPro"/>
</dbReference>
<dbReference type="SUPFAM" id="SSF48334">
    <property type="entry name" value="DNA repair protein MutS, domain III"/>
    <property type="match status" value="1"/>
</dbReference>
<evidence type="ECO:0000259" key="7">
    <source>
        <dbReference type="PROSITE" id="PS00486"/>
    </source>
</evidence>
<dbReference type="InterPro" id="IPR045076">
    <property type="entry name" value="MutS"/>
</dbReference>
<dbReference type="SMART" id="SM00534">
    <property type="entry name" value="MUTSac"/>
    <property type="match status" value="1"/>
</dbReference>
<feature type="compositionally biased region" description="Polar residues" evidence="6">
    <location>
        <begin position="41"/>
        <end position="51"/>
    </location>
</feature>
<dbReference type="SMART" id="SM00533">
    <property type="entry name" value="MUTSd"/>
    <property type="match status" value="1"/>
</dbReference>
<evidence type="ECO:0000256" key="2">
    <source>
        <dbReference type="ARBA" id="ARBA00022741"/>
    </source>
</evidence>
<evidence type="ECO:0000256" key="4">
    <source>
        <dbReference type="ARBA" id="ARBA00023125"/>
    </source>
</evidence>
<feature type="region of interest" description="Disordered" evidence="6">
    <location>
        <begin position="999"/>
        <end position="1026"/>
    </location>
</feature>
<evidence type="ECO:0000313" key="9">
    <source>
        <dbReference type="Proteomes" id="UP001168821"/>
    </source>
</evidence>
<dbReference type="GO" id="GO:0005634">
    <property type="term" value="C:nucleus"/>
    <property type="evidence" value="ECO:0007669"/>
    <property type="project" value="TreeGrafter"/>
</dbReference>
<evidence type="ECO:0000256" key="5">
    <source>
        <dbReference type="ARBA" id="ARBA00023254"/>
    </source>
</evidence>
<evidence type="ECO:0000256" key="1">
    <source>
        <dbReference type="ARBA" id="ARBA00006271"/>
    </source>
</evidence>
<organism evidence="8 9">
    <name type="scientific">Zophobas morio</name>
    <dbReference type="NCBI Taxonomy" id="2755281"/>
    <lineage>
        <taxon>Eukaryota</taxon>
        <taxon>Metazoa</taxon>
        <taxon>Ecdysozoa</taxon>
        <taxon>Arthropoda</taxon>
        <taxon>Hexapoda</taxon>
        <taxon>Insecta</taxon>
        <taxon>Pterygota</taxon>
        <taxon>Neoptera</taxon>
        <taxon>Endopterygota</taxon>
        <taxon>Coleoptera</taxon>
        <taxon>Polyphaga</taxon>
        <taxon>Cucujiformia</taxon>
        <taxon>Tenebrionidae</taxon>
        <taxon>Zophobas</taxon>
    </lineage>
</organism>
<keyword evidence="5" id="KW-0469">Meiosis</keyword>
<comment type="similarity">
    <text evidence="1">Belongs to the DNA mismatch repair MutS family.</text>
</comment>
<evidence type="ECO:0000313" key="8">
    <source>
        <dbReference type="EMBL" id="KAJ3657259.1"/>
    </source>
</evidence>